<dbReference type="AlphaFoldDB" id="A0A6P1Q5R2"/>
<dbReference type="OrthoDB" id="416758at2"/>
<evidence type="ECO:0000313" key="2">
    <source>
        <dbReference type="Proteomes" id="UP000464053"/>
    </source>
</evidence>
<proteinExistence type="predicted"/>
<protein>
    <submittedName>
        <fullName evidence="1">Uncharacterized protein</fullName>
    </submittedName>
</protein>
<keyword evidence="1" id="KW-0614">Plasmid</keyword>
<sequence>MAETYRCFLKPSAAEFICDQDKKTLTVREFEALTPRRERPKLPVNNRMAGAMWQHFSLNKRLKEFGGDPTQTPLLILNRFANWDYVAEMMCGSQSAILEAINCYVATAWFPATLQGYLTIEHGNTAEALTLATTDTGIQAAAIDSIFQRDRNGMRMGCVIVGTFECLPQKIGSSQLSVNSTVAFGALSIVLSQDNESTVIETLTLHKELYQHVFNI</sequence>
<dbReference type="KEGG" id="mint:C7M51_04364"/>
<gene>
    <name evidence="1" type="ORF">C7M51_04364</name>
</gene>
<name>A0A6P1Q5R2_9GAMM</name>
<accession>A0A6P1Q5R2</accession>
<reference evidence="1 2" key="1">
    <citation type="submission" date="2018-03" db="EMBL/GenBank/DDBJ databases">
        <title>Pantoea intestinalis SRCM103226 isolated form the mealworm.</title>
        <authorList>
            <person name="Jeong D.-Y."/>
            <person name="Kim J.W."/>
        </authorList>
    </citation>
    <scope>NUCLEOTIDE SEQUENCE [LARGE SCALE GENOMIC DNA]</scope>
    <source>
        <strain evidence="1 2">SRCM103226</strain>
        <plasmid evidence="1 2">unnamed1</plasmid>
    </source>
</reference>
<dbReference type="EMBL" id="CP028272">
    <property type="protein sequence ID" value="QHM74003.1"/>
    <property type="molecule type" value="Genomic_DNA"/>
</dbReference>
<evidence type="ECO:0000313" key="1">
    <source>
        <dbReference type="EMBL" id="QHM74003.1"/>
    </source>
</evidence>
<dbReference type="RefSeq" id="WP_160623755.1">
    <property type="nucleotide sequence ID" value="NZ_CP028272.1"/>
</dbReference>
<geneLocation type="plasmid" evidence="1 2">
    <name>unnamed1</name>
</geneLocation>
<dbReference type="Proteomes" id="UP000464053">
    <property type="component" value="Plasmid unnamed1"/>
</dbReference>
<keyword evidence="2" id="KW-1185">Reference proteome</keyword>
<organism evidence="1 2">
    <name type="scientific">Mixta intestinalis</name>
    <dbReference type="NCBI Taxonomy" id="1615494"/>
    <lineage>
        <taxon>Bacteria</taxon>
        <taxon>Pseudomonadati</taxon>
        <taxon>Pseudomonadota</taxon>
        <taxon>Gammaproteobacteria</taxon>
        <taxon>Enterobacterales</taxon>
        <taxon>Erwiniaceae</taxon>
        <taxon>Mixta</taxon>
    </lineage>
</organism>